<reference evidence="10 11" key="1">
    <citation type="journal article" date="2019" name="Nat. Ecol. Evol.">
        <title>Megaphylogeny resolves global patterns of mushroom evolution.</title>
        <authorList>
            <person name="Varga T."/>
            <person name="Krizsan K."/>
            <person name="Foldi C."/>
            <person name="Dima B."/>
            <person name="Sanchez-Garcia M."/>
            <person name="Sanchez-Ramirez S."/>
            <person name="Szollosi G.J."/>
            <person name="Szarkandi J.G."/>
            <person name="Papp V."/>
            <person name="Albert L."/>
            <person name="Andreopoulos W."/>
            <person name="Angelini C."/>
            <person name="Antonin V."/>
            <person name="Barry K.W."/>
            <person name="Bougher N.L."/>
            <person name="Buchanan P."/>
            <person name="Buyck B."/>
            <person name="Bense V."/>
            <person name="Catcheside P."/>
            <person name="Chovatia M."/>
            <person name="Cooper J."/>
            <person name="Damon W."/>
            <person name="Desjardin D."/>
            <person name="Finy P."/>
            <person name="Geml J."/>
            <person name="Haridas S."/>
            <person name="Hughes K."/>
            <person name="Justo A."/>
            <person name="Karasinski D."/>
            <person name="Kautmanova I."/>
            <person name="Kiss B."/>
            <person name="Kocsube S."/>
            <person name="Kotiranta H."/>
            <person name="LaButti K.M."/>
            <person name="Lechner B.E."/>
            <person name="Liimatainen K."/>
            <person name="Lipzen A."/>
            <person name="Lukacs Z."/>
            <person name="Mihaltcheva S."/>
            <person name="Morgado L.N."/>
            <person name="Niskanen T."/>
            <person name="Noordeloos M.E."/>
            <person name="Ohm R.A."/>
            <person name="Ortiz-Santana B."/>
            <person name="Ovrebo C."/>
            <person name="Racz N."/>
            <person name="Riley R."/>
            <person name="Savchenko A."/>
            <person name="Shiryaev A."/>
            <person name="Soop K."/>
            <person name="Spirin V."/>
            <person name="Szebenyi C."/>
            <person name="Tomsovsky M."/>
            <person name="Tulloss R.E."/>
            <person name="Uehling J."/>
            <person name="Grigoriev I.V."/>
            <person name="Vagvolgyi C."/>
            <person name="Papp T."/>
            <person name="Martin F.M."/>
            <person name="Miettinen O."/>
            <person name="Hibbett D.S."/>
            <person name="Nagy L.G."/>
        </authorList>
    </citation>
    <scope>NUCLEOTIDE SEQUENCE [LARGE SCALE GENOMIC DNA]</scope>
    <source>
        <strain evidence="10 11">CBS 166.37</strain>
    </source>
</reference>
<comment type="pathway">
    <text evidence="3">tRNA modification; 5-methoxycarbonylmethyl-2-thiouridine-tRNA biosynthesis.</text>
</comment>
<dbReference type="Gene3D" id="3.40.50.300">
    <property type="entry name" value="P-loop containing nucleotide triphosphate hydrolases"/>
    <property type="match status" value="1"/>
</dbReference>
<evidence type="ECO:0000256" key="8">
    <source>
        <dbReference type="ARBA" id="ARBA00023242"/>
    </source>
</evidence>
<dbReference type="UniPathway" id="UPA00988"/>
<dbReference type="GO" id="GO:0002098">
    <property type="term" value="P:tRNA wobble uridine modification"/>
    <property type="evidence" value="ECO:0007669"/>
    <property type="project" value="InterPro"/>
</dbReference>
<evidence type="ECO:0000256" key="2">
    <source>
        <dbReference type="ARBA" id="ARBA00004496"/>
    </source>
</evidence>
<dbReference type="InterPro" id="IPR027417">
    <property type="entry name" value="P-loop_NTPase"/>
</dbReference>
<dbReference type="PANTHER" id="PTHR12896">
    <property type="entry name" value="PAX6 NEIGHBOR PROTEIN PAXNEB"/>
    <property type="match status" value="1"/>
</dbReference>
<comment type="similarity">
    <text evidence="4">Belongs to the ELP4 family.</text>
</comment>
<keyword evidence="6" id="KW-0963">Cytoplasm</keyword>
<keyword evidence="7" id="KW-0819">tRNA processing</keyword>
<dbReference type="CDD" id="cd19494">
    <property type="entry name" value="Elp4"/>
    <property type="match status" value="1"/>
</dbReference>
<dbReference type="GO" id="GO:0005737">
    <property type="term" value="C:cytoplasm"/>
    <property type="evidence" value="ECO:0007669"/>
    <property type="project" value="UniProtKB-SubCell"/>
</dbReference>
<keyword evidence="8" id="KW-0539">Nucleus</keyword>
<evidence type="ECO:0000256" key="1">
    <source>
        <dbReference type="ARBA" id="ARBA00004123"/>
    </source>
</evidence>
<name>A0A5C3M969_9AGAR</name>
<evidence type="ECO:0000313" key="10">
    <source>
        <dbReference type="EMBL" id="TFK40976.1"/>
    </source>
</evidence>
<evidence type="ECO:0000256" key="6">
    <source>
        <dbReference type="ARBA" id="ARBA00022490"/>
    </source>
</evidence>
<sequence>MSSFKRKSSTNSELSYPGTRTAPGNISTAITSTGIPSLDDILGGGLPLSCLLLLLAPDHHSSYGDLVQRYFVAEGLSGGHRVIVVHPNPKEFMADVMWHPKSSSSTTDLEARDTKHEASEQKIKIAWRYESMKPFQTTVVSPSSSTGDYCHAFDLSNRIPEAVVHVAINSKQLTYVGIDADGLDQISIVDMLARLSSLIESSTPKSLLRISIPSLAAPEWGDLSNLQILWFLYSLRSLLRKHPYVCASISLAPQSSTDSWGGQGWLQKLGWASDAALSMVAFSANPSLSSIFPSHHGMVHIHSLPSPHTLSVPSDRFSTLRGLSSSGENNLAFKCTRKRLIFETLHLDLEGGVSERRTAPVTDNIDLNAFAGETGNLHQHLHQTQSLDTTAVASVDVQLEEDEAASKNIPIPVALEEVRQAKPKKKKTVAFQSDRPELYDF</sequence>
<dbReference type="OrthoDB" id="289162at2759"/>
<evidence type="ECO:0000256" key="5">
    <source>
        <dbReference type="ARBA" id="ARBA00020265"/>
    </source>
</evidence>
<protein>
    <recommendedName>
        <fullName evidence="5">Elongator complex protein 4</fullName>
    </recommendedName>
</protein>
<keyword evidence="11" id="KW-1185">Reference proteome</keyword>
<dbReference type="InterPro" id="IPR008728">
    <property type="entry name" value="Elongator_complex_protein_4"/>
</dbReference>
<dbReference type="PANTHER" id="PTHR12896:SF1">
    <property type="entry name" value="ELONGATOR COMPLEX PROTEIN 4"/>
    <property type="match status" value="1"/>
</dbReference>
<gene>
    <name evidence="10" type="ORF">BDQ12DRAFT_646622</name>
</gene>
<dbReference type="Pfam" id="PF05625">
    <property type="entry name" value="PAXNEB"/>
    <property type="match status" value="1"/>
</dbReference>
<organism evidence="10 11">
    <name type="scientific">Crucibulum laeve</name>
    <dbReference type="NCBI Taxonomy" id="68775"/>
    <lineage>
        <taxon>Eukaryota</taxon>
        <taxon>Fungi</taxon>
        <taxon>Dikarya</taxon>
        <taxon>Basidiomycota</taxon>
        <taxon>Agaricomycotina</taxon>
        <taxon>Agaricomycetes</taxon>
        <taxon>Agaricomycetidae</taxon>
        <taxon>Agaricales</taxon>
        <taxon>Agaricineae</taxon>
        <taxon>Nidulariaceae</taxon>
        <taxon>Crucibulum</taxon>
    </lineage>
</organism>
<evidence type="ECO:0000313" key="11">
    <source>
        <dbReference type="Proteomes" id="UP000308652"/>
    </source>
</evidence>
<evidence type="ECO:0000256" key="3">
    <source>
        <dbReference type="ARBA" id="ARBA00005043"/>
    </source>
</evidence>
<dbReference type="EMBL" id="ML213595">
    <property type="protein sequence ID" value="TFK40976.1"/>
    <property type="molecule type" value="Genomic_DNA"/>
</dbReference>
<accession>A0A5C3M969</accession>
<feature type="region of interest" description="Disordered" evidence="9">
    <location>
        <begin position="1"/>
        <end position="27"/>
    </location>
</feature>
<dbReference type="Proteomes" id="UP000308652">
    <property type="component" value="Unassembled WGS sequence"/>
</dbReference>
<comment type="subcellular location">
    <subcellularLocation>
        <location evidence="2">Cytoplasm</location>
    </subcellularLocation>
    <subcellularLocation>
        <location evidence="1">Nucleus</location>
    </subcellularLocation>
</comment>
<dbReference type="AlphaFoldDB" id="A0A5C3M969"/>
<dbReference type="GO" id="GO:0008023">
    <property type="term" value="C:transcription elongation factor complex"/>
    <property type="evidence" value="ECO:0007669"/>
    <property type="project" value="TreeGrafter"/>
</dbReference>
<dbReference type="STRING" id="68775.A0A5C3M969"/>
<evidence type="ECO:0000256" key="4">
    <source>
        <dbReference type="ARBA" id="ARBA00007573"/>
    </source>
</evidence>
<evidence type="ECO:0000256" key="9">
    <source>
        <dbReference type="SAM" id="MobiDB-lite"/>
    </source>
</evidence>
<evidence type="ECO:0000256" key="7">
    <source>
        <dbReference type="ARBA" id="ARBA00022694"/>
    </source>
</evidence>
<dbReference type="GO" id="GO:0033588">
    <property type="term" value="C:elongator holoenzyme complex"/>
    <property type="evidence" value="ECO:0007669"/>
    <property type="project" value="InterPro"/>
</dbReference>
<proteinExistence type="inferred from homology"/>